<keyword evidence="5" id="KW-0378">Hydrolase</keyword>
<evidence type="ECO:0000313" key="6">
    <source>
        <dbReference type="Proteomes" id="UP000199034"/>
    </source>
</evidence>
<dbReference type="SUPFAM" id="SSF49452">
    <property type="entry name" value="Starch-binding domain-like"/>
    <property type="match status" value="1"/>
</dbReference>
<dbReference type="Gene3D" id="2.60.40.10">
    <property type="entry name" value="Immunoglobulins"/>
    <property type="match status" value="1"/>
</dbReference>
<keyword evidence="5" id="KW-0121">Carboxypeptidase</keyword>
<accession>A0A1G6XS57</accession>
<keyword evidence="5" id="KW-0645">Protease</keyword>
<proteinExistence type="predicted"/>
<dbReference type="EMBL" id="FMZM01000011">
    <property type="protein sequence ID" value="SDD80563.1"/>
    <property type="molecule type" value="Genomic_DNA"/>
</dbReference>
<dbReference type="OrthoDB" id="3756669at2"/>
<name>A0A1G6XS57_9ACTN</name>
<dbReference type="InterPro" id="IPR013784">
    <property type="entry name" value="Carb-bd-like_fold"/>
</dbReference>
<comment type="catalytic activity">
    <reaction evidence="1">
        <text>Endohydrolysis of (1-&gt;4)-alpha-D-glucosidic linkages in polysaccharides containing three or more (1-&gt;4)-alpha-linked D-glucose units.</text>
        <dbReference type="EC" id="3.2.1.1"/>
    </reaction>
</comment>
<dbReference type="Proteomes" id="UP000199034">
    <property type="component" value="Unassembled WGS sequence"/>
</dbReference>
<protein>
    <recommendedName>
        <fullName evidence="2">alpha-amylase</fullName>
        <ecNumber evidence="2">3.2.1.1</ecNumber>
    </recommendedName>
    <alternativeName>
        <fullName evidence="3">1,4-alpha-D-glucan glucanohydrolase</fullName>
    </alternativeName>
</protein>
<dbReference type="RefSeq" id="WP_090859731.1">
    <property type="nucleotide sequence ID" value="NZ_FMZM01000011.1"/>
</dbReference>
<dbReference type="InterPro" id="IPR008969">
    <property type="entry name" value="CarboxyPept-like_regulatory"/>
</dbReference>
<dbReference type="InterPro" id="IPR013783">
    <property type="entry name" value="Ig-like_fold"/>
</dbReference>
<sequence>MQQHRVGLSGRRIAGWSLAGALVAGSLTAGAAPATAATGWVPISGTVTADGQPLSARLELHRQAPDGDGGVTFQHYRTLYLDGSSSSFSVPVPNGVYQLSVQDWSNGRYRTEWYDDAASQATAEEIVVDGAAVVLDEIELDLEQTITGRVTDAVGRPVRDVRVLAYDAASPGGIYRYSTYSDKHGRFDLRPIAGEYVLKFEDERGDYATEWYDDKPTAEGAAVIDHDGQEVVDIGEVRLSQGGSISGRVTDPAGAPLSSVGVELFDEAGDYRGNVRTDRAGRYSLPRLSVGSYAVSFYDYSDQFLPEFWNDAPNLESSTKIVVGRDQDVTGRDVVLAPRTTGELQGVDLTGTVVDVAGKPVRGVYVSAIDPTVASGFEHLDSAMTDRNGRYRFTGLDPASLEADGRNPGLSTFRILFEGPGVADDDLRYVSTYLGGGQSFPRSATVTVPAGGTASAPTTTLQQHAGIRGTLSGIQGPLDDGTVRLYDGDGRVVDDASLRRDGSYRFEDLLPARSYRVEFQGWDNSLQHALISSWWKRGASFATATPIVGRSGEWASDVSAVLTNQVTALTAPTIGGRPVVGGTLTATTGTWNLSAGSDWSFAWLRGGTVVGNGRTYRPTVADAGSRLTVRVTNIDASGFLHEMPMSVPSGDSSYERSGTASSAPTAVVRNTSRASATASYSARKKVVTITVRVAVPGTASPAGTVTVRDGRRTAKAGVRLVRGVAKVTVRKPKRGKRTYTASYSGTTAVLPASASATVRVR</sequence>
<dbReference type="GO" id="GO:0004180">
    <property type="term" value="F:carboxypeptidase activity"/>
    <property type="evidence" value="ECO:0007669"/>
    <property type="project" value="UniProtKB-KW"/>
</dbReference>
<organism evidence="5 6">
    <name type="scientific">Nocardioides lianchengensis</name>
    <dbReference type="NCBI Taxonomy" id="1045774"/>
    <lineage>
        <taxon>Bacteria</taxon>
        <taxon>Bacillati</taxon>
        <taxon>Actinomycetota</taxon>
        <taxon>Actinomycetes</taxon>
        <taxon>Propionibacteriales</taxon>
        <taxon>Nocardioidaceae</taxon>
        <taxon>Nocardioides</taxon>
    </lineage>
</organism>
<feature type="chain" id="PRO_5039485845" description="alpha-amylase" evidence="4">
    <location>
        <begin position="32"/>
        <end position="761"/>
    </location>
</feature>
<feature type="signal peptide" evidence="4">
    <location>
        <begin position="1"/>
        <end position="31"/>
    </location>
</feature>
<gene>
    <name evidence="5" type="ORF">SAMN05421872_11142</name>
</gene>
<evidence type="ECO:0000256" key="1">
    <source>
        <dbReference type="ARBA" id="ARBA00000548"/>
    </source>
</evidence>
<dbReference type="STRING" id="1045774.SAMN05421872_11142"/>
<evidence type="ECO:0000313" key="5">
    <source>
        <dbReference type="EMBL" id="SDD80563.1"/>
    </source>
</evidence>
<dbReference type="Gene3D" id="2.60.40.1120">
    <property type="entry name" value="Carboxypeptidase-like, regulatory domain"/>
    <property type="match status" value="1"/>
</dbReference>
<dbReference type="Pfam" id="PF13620">
    <property type="entry name" value="CarboxypepD_reg"/>
    <property type="match status" value="1"/>
</dbReference>
<dbReference type="EC" id="3.2.1.1" evidence="2"/>
<evidence type="ECO:0000256" key="2">
    <source>
        <dbReference type="ARBA" id="ARBA00012595"/>
    </source>
</evidence>
<evidence type="ECO:0000256" key="4">
    <source>
        <dbReference type="SAM" id="SignalP"/>
    </source>
</evidence>
<evidence type="ECO:0000256" key="3">
    <source>
        <dbReference type="ARBA" id="ARBA00030238"/>
    </source>
</evidence>
<dbReference type="SUPFAM" id="SSF49464">
    <property type="entry name" value="Carboxypeptidase regulatory domain-like"/>
    <property type="match status" value="2"/>
</dbReference>
<dbReference type="GO" id="GO:0004556">
    <property type="term" value="F:alpha-amylase activity"/>
    <property type="evidence" value="ECO:0007669"/>
    <property type="project" value="UniProtKB-EC"/>
</dbReference>
<reference evidence="5 6" key="1">
    <citation type="submission" date="2016-10" db="EMBL/GenBank/DDBJ databases">
        <authorList>
            <person name="de Groot N.N."/>
        </authorList>
    </citation>
    <scope>NUCLEOTIDE SEQUENCE [LARGE SCALE GENOMIC DNA]</scope>
    <source>
        <strain evidence="5 6">CGMCC 4.6858</strain>
    </source>
</reference>
<dbReference type="GO" id="GO:0005975">
    <property type="term" value="P:carbohydrate metabolic process"/>
    <property type="evidence" value="ECO:0007669"/>
    <property type="project" value="UniProtKB-ARBA"/>
</dbReference>
<keyword evidence="6" id="KW-1185">Reference proteome</keyword>
<keyword evidence="4" id="KW-0732">Signal</keyword>
<dbReference type="Gene3D" id="2.60.40.2700">
    <property type="match status" value="1"/>
</dbReference>
<dbReference type="GO" id="GO:0030246">
    <property type="term" value="F:carbohydrate binding"/>
    <property type="evidence" value="ECO:0007669"/>
    <property type="project" value="InterPro"/>
</dbReference>
<dbReference type="AlphaFoldDB" id="A0A1G6XS57"/>